<dbReference type="Gene3D" id="3.40.50.300">
    <property type="entry name" value="P-loop containing nucleotide triphosphate hydrolases"/>
    <property type="match status" value="1"/>
</dbReference>
<feature type="short sequence motif" description="Q motif" evidence="5">
    <location>
        <begin position="59"/>
        <end position="87"/>
    </location>
</feature>
<dbReference type="Proteomes" id="UP000469452">
    <property type="component" value="Unassembled WGS sequence"/>
</dbReference>
<dbReference type="GO" id="GO:0005524">
    <property type="term" value="F:ATP binding"/>
    <property type="evidence" value="ECO:0007669"/>
    <property type="project" value="UniProtKB-KW"/>
</dbReference>
<name>A0A6A5A5V2_APHAT</name>
<dbReference type="PROSITE" id="PS51195">
    <property type="entry name" value="Q_MOTIF"/>
    <property type="match status" value="1"/>
</dbReference>
<keyword evidence="2" id="KW-0378">Hydrolase</keyword>
<dbReference type="InterPro" id="IPR011545">
    <property type="entry name" value="DEAD/DEAH_box_helicase_dom"/>
</dbReference>
<proteinExistence type="predicted"/>
<dbReference type="GO" id="GO:0003676">
    <property type="term" value="F:nucleic acid binding"/>
    <property type="evidence" value="ECO:0007669"/>
    <property type="project" value="InterPro"/>
</dbReference>
<dbReference type="InterPro" id="IPR014014">
    <property type="entry name" value="RNA_helicase_DEAD_Q_motif"/>
</dbReference>
<dbReference type="GO" id="GO:0003724">
    <property type="term" value="F:RNA helicase activity"/>
    <property type="evidence" value="ECO:0007669"/>
    <property type="project" value="InterPro"/>
</dbReference>
<dbReference type="AlphaFoldDB" id="A0A6A5A5V2"/>
<sequence>MSVLFAPKRKRQAVLDTAPLVPTSKDAATKEEDVSVSTNIVAAAPTPTTEPTSTTSILTTFADLGLDPWIAAKCKLLGLLKPTPVQANCIPPILAGRDVMGCAQTGSGKTAAFALPILHDLAKEIYGPFALVLTPTRELAYQIAEQFQA</sequence>
<gene>
    <name evidence="8" type="ORF">AaE_010107</name>
</gene>
<dbReference type="EMBL" id="VJMI01016091">
    <property type="protein sequence ID" value="KAF0721272.1"/>
    <property type="molecule type" value="Genomic_DNA"/>
</dbReference>
<evidence type="ECO:0000256" key="2">
    <source>
        <dbReference type="ARBA" id="ARBA00022801"/>
    </source>
</evidence>
<evidence type="ECO:0000256" key="1">
    <source>
        <dbReference type="ARBA" id="ARBA00022741"/>
    </source>
</evidence>
<dbReference type="VEuPathDB" id="FungiDB:H257_10342"/>
<reference evidence="8 9" key="1">
    <citation type="submission" date="2019-06" db="EMBL/GenBank/DDBJ databases">
        <title>Genomics analysis of Aphanomyces spp. identifies a new class of oomycete effector associated with host adaptation.</title>
        <authorList>
            <person name="Gaulin E."/>
        </authorList>
    </citation>
    <scope>NUCLEOTIDE SEQUENCE [LARGE SCALE GENOMIC DNA]</scope>
    <source>
        <strain evidence="8 9">E</strain>
    </source>
</reference>
<keyword evidence="1" id="KW-0547">Nucleotide-binding</keyword>
<dbReference type="InterPro" id="IPR027417">
    <property type="entry name" value="P-loop_NTPase"/>
</dbReference>
<dbReference type="InterPro" id="IPR014001">
    <property type="entry name" value="Helicase_ATP-bd"/>
</dbReference>
<dbReference type="GO" id="GO:0016787">
    <property type="term" value="F:hydrolase activity"/>
    <property type="evidence" value="ECO:0007669"/>
    <property type="project" value="UniProtKB-KW"/>
</dbReference>
<feature type="domain" description="DEAD-box RNA helicase Q" evidence="7">
    <location>
        <begin position="59"/>
        <end position="87"/>
    </location>
</feature>
<evidence type="ECO:0000256" key="5">
    <source>
        <dbReference type="PROSITE-ProRule" id="PRU00552"/>
    </source>
</evidence>
<evidence type="ECO:0000256" key="4">
    <source>
        <dbReference type="ARBA" id="ARBA00022840"/>
    </source>
</evidence>
<evidence type="ECO:0000259" key="6">
    <source>
        <dbReference type="PROSITE" id="PS51192"/>
    </source>
</evidence>
<protein>
    <recommendedName>
        <fullName evidence="10">Helicase ATP-binding domain-containing protein</fullName>
    </recommendedName>
</protein>
<dbReference type="PROSITE" id="PS51192">
    <property type="entry name" value="HELICASE_ATP_BIND_1"/>
    <property type="match status" value="1"/>
</dbReference>
<feature type="domain" description="Helicase ATP-binding" evidence="6">
    <location>
        <begin position="90"/>
        <end position="149"/>
    </location>
</feature>
<dbReference type="InterPro" id="IPR050079">
    <property type="entry name" value="DEAD_box_RNA_helicase"/>
</dbReference>
<dbReference type="PANTHER" id="PTHR47959:SF24">
    <property type="entry name" value="ATP-DEPENDENT RNA HELICASE"/>
    <property type="match status" value="1"/>
</dbReference>
<keyword evidence="4" id="KW-0067">ATP-binding</keyword>
<evidence type="ECO:0000313" key="8">
    <source>
        <dbReference type="EMBL" id="KAF0721272.1"/>
    </source>
</evidence>
<evidence type="ECO:0008006" key="10">
    <source>
        <dbReference type="Google" id="ProtNLM"/>
    </source>
</evidence>
<dbReference type="GO" id="GO:0005829">
    <property type="term" value="C:cytosol"/>
    <property type="evidence" value="ECO:0007669"/>
    <property type="project" value="TreeGrafter"/>
</dbReference>
<dbReference type="PANTHER" id="PTHR47959">
    <property type="entry name" value="ATP-DEPENDENT RNA HELICASE RHLE-RELATED"/>
    <property type="match status" value="1"/>
</dbReference>
<accession>A0A6A5A5V2</accession>
<dbReference type="Pfam" id="PF00270">
    <property type="entry name" value="DEAD"/>
    <property type="match status" value="1"/>
</dbReference>
<feature type="non-terminal residue" evidence="8">
    <location>
        <position position="149"/>
    </location>
</feature>
<organism evidence="8 9">
    <name type="scientific">Aphanomyces astaci</name>
    <name type="common">Crayfish plague agent</name>
    <dbReference type="NCBI Taxonomy" id="112090"/>
    <lineage>
        <taxon>Eukaryota</taxon>
        <taxon>Sar</taxon>
        <taxon>Stramenopiles</taxon>
        <taxon>Oomycota</taxon>
        <taxon>Saprolegniomycetes</taxon>
        <taxon>Saprolegniales</taxon>
        <taxon>Verrucalvaceae</taxon>
        <taxon>Aphanomyces</taxon>
    </lineage>
</organism>
<evidence type="ECO:0000313" key="9">
    <source>
        <dbReference type="Proteomes" id="UP000469452"/>
    </source>
</evidence>
<comment type="caution">
    <text evidence="8">The sequence shown here is derived from an EMBL/GenBank/DDBJ whole genome shotgun (WGS) entry which is preliminary data.</text>
</comment>
<dbReference type="SUPFAM" id="SSF52540">
    <property type="entry name" value="P-loop containing nucleoside triphosphate hydrolases"/>
    <property type="match status" value="1"/>
</dbReference>
<evidence type="ECO:0000256" key="3">
    <source>
        <dbReference type="ARBA" id="ARBA00022806"/>
    </source>
</evidence>
<keyword evidence="3" id="KW-0347">Helicase</keyword>
<evidence type="ECO:0000259" key="7">
    <source>
        <dbReference type="PROSITE" id="PS51195"/>
    </source>
</evidence>